<dbReference type="PaxDb" id="35128-Thaps9549"/>
<feature type="transmembrane region" description="Helical" evidence="2">
    <location>
        <begin position="749"/>
        <end position="770"/>
    </location>
</feature>
<evidence type="ECO:0000256" key="2">
    <source>
        <dbReference type="SAM" id="Phobius"/>
    </source>
</evidence>
<dbReference type="AlphaFoldDB" id="B8CBM7"/>
<evidence type="ECO:0000313" key="4">
    <source>
        <dbReference type="Proteomes" id="UP000001449"/>
    </source>
</evidence>
<dbReference type="KEGG" id="tps:THAPSDRAFT_9549"/>
<dbReference type="InParanoid" id="B8CBM7"/>
<feature type="compositionally biased region" description="Low complexity" evidence="1">
    <location>
        <begin position="382"/>
        <end position="402"/>
    </location>
</feature>
<dbReference type="Proteomes" id="UP000001449">
    <property type="component" value="Chromosome 13"/>
</dbReference>
<feature type="compositionally biased region" description="Polar residues" evidence="1">
    <location>
        <begin position="191"/>
        <end position="204"/>
    </location>
</feature>
<reference evidence="3 4" key="1">
    <citation type="journal article" date="2004" name="Science">
        <title>The genome of the diatom Thalassiosira pseudonana: ecology, evolution, and metabolism.</title>
        <authorList>
            <person name="Armbrust E.V."/>
            <person name="Berges J.A."/>
            <person name="Bowler C."/>
            <person name="Green B.R."/>
            <person name="Martinez D."/>
            <person name="Putnam N.H."/>
            <person name="Zhou S."/>
            <person name="Allen A.E."/>
            <person name="Apt K.E."/>
            <person name="Bechner M."/>
            <person name="Brzezinski M.A."/>
            <person name="Chaal B.K."/>
            <person name="Chiovitti A."/>
            <person name="Davis A.K."/>
            <person name="Demarest M.S."/>
            <person name="Detter J.C."/>
            <person name="Glavina T."/>
            <person name="Goodstein D."/>
            <person name="Hadi M.Z."/>
            <person name="Hellsten U."/>
            <person name="Hildebrand M."/>
            <person name="Jenkins B.D."/>
            <person name="Jurka J."/>
            <person name="Kapitonov V.V."/>
            <person name="Kroger N."/>
            <person name="Lau W.W."/>
            <person name="Lane T.W."/>
            <person name="Larimer F.W."/>
            <person name="Lippmeier J.C."/>
            <person name="Lucas S."/>
            <person name="Medina M."/>
            <person name="Montsant A."/>
            <person name="Obornik M."/>
            <person name="Parker M.S."/>
            <person name="Palenik B."/>
            <person name="Pazour G.J."/>
            <person name="Richardson P.M."/>
            <person name="Rynearson T.A."/>
            <person name="Saito M.A."/>
            <person name="Schwartz D.C."/>
            <person name="Thamatrakoln K."/>
            <person name="Valentin K."/>
            <person name="Vardi A."/>
            <person name="Wilkerson F.P."/>
            <person name="Rokhsar D.S."/>
        </authorList>
    </citation>
    <scope>NUCLEOTIDE SEQUENCE [LARGE SCALE GENOMIC DNA]</scope>
    <source>
        <strain evidence="3 4">CCMP1335</strain>
    </source>
</reference>
<gene>
    <name evidence="3" type="ORF">THAPSDRAFT_9549</name>
</gene>
<feature type="compositionally biased region" description="Basic and acidic residues" evidence="1">
    <location>
        <begin position="827"/>
        <end position="838"/>
    </location>
</feature>
<keyword evidence="2" id="KW-1133">Transmembrane helix</keyword>
<feature type="region of interest" description="Disordered" evidence="1">
    <location>
        <begin position="284"/>
        <end position="418"/>
    </location>
</feature>
<feature type="compositionally biased region" description="Basic and acidic residues" evidence="1">
    <location>
        <begin position="800"/>
        <end position="814"/>
    </location>
</feature>
<dbReference type="InterPro" id="IPR036034">
    <property type="entry name" value="PDZ_sf"/>
</dbReference>
<feature type="region of interest" description="Disordered" evidence="1">
    <location>
        <begin position="191"/>
        <end position="217"/>
    </location>
</feature>
<dbReference type="GeneID" id="7447854"/>
<dbReference type="STRING" id="35128.B8CBM7"/>
<dbReference type="RefSeq" id="XP_002293420.1">
    <property type="nucleotide sequence ID" value="XM_002293384.1"/>
</dbReference>
<keyword evidence="2" id="KW-0812">Transmembrane</keyword>
<dbReference type="eggNOG" id="ENOG502T7KQ">
    <property type="taxonomic scope" value="Eukaryota"/>
</dbReference>
<name>B8CBM7_THAPS</name>
<dbReference type="SUPFAM" id="SSF50156">
    <property type="entry name" value="PDZ domain-like"/>
    <property type="match status" value="1"/>
</dbReference>
<protein>
    <recommendedName>
        <fullName evidence="5">PDZ domain-containing protein</fullName>
    </recommendedName>
</protein>
<feature type="compositionally biased region" description="Low complexity" evidence="1">
    <location>
        <begin position="205"/>
        <end position="217"/>
    </location>
</feature>
<accession>B8CBM7</accession>
<feature type="compositionally biased region" description="Low complexity" evidence="1">
    <location>
        <begin position="316"/>
        <end position="374"/>
    </location>
</feature>
<feature type="region of interest" description="Disordered" evidence="1">
    <location>
        <begin position="942"/>
        <end position="975"/>
    </location>
</feature>
<proteinExistence type="predicted"/>
<dbReference type="HOGENOM" id="CLU_287239_0_0_1"/>
<feature type="region of interest" description="Disordered" evidence="1">
    <location>
        <begin position="494"/>
        <end position="513"/>
    </location>
</feature>
<evidence type="ECO:0000256" key="1">
    <source>
        <dbReference type="SAM" id="MobiDB-lite"/>
    </source>
</evidence>
<dbReference type="PANTHER" id="PTHR38909">
    <property type="entry name" value="G PROTEIN GAMMA DOMAIN-CONTAINING PROTEIN"/>
    <property type="match status" value="1"/>
</dbReference>
<organism evidence="3 4">
    <name type="scientific">Thalassiosira pseudonana</name>
    <name type="common">Marine diatom</name>
    <name type="synonym">Cyclotella nana</name>
    <dbReference type="NCBI Taxonomy" id="35128"/>
    <lineage>
        <taxon>Eukaryota</taxon>
        <taxon>Sar</taxon>
        <taxon>Stramenopiles</taxon>
        <taxon>Ochrophyta</taxon>
        <taxon>Bacillariophyta</taxon>
        <taxon>Coscinodiscophyceae</taxon>
        <taxon>Thalassiosirophycidae</taxon>
        <taxon>Thalassiosirales</taxon>
        <taxon>Thalassiosiraceae</taxon>
        <taxon>Thalassiosira</taxon>
    </lineage>
</organism>
<reference evidence="3 4" key="2">
    <citation type="journal article" date="2008" name="Nature">
        <title>The Phaeodactylum genome reveals the evolutionary history of diatom genomes.</title>
        <authorList>
            <person name="Bowler C."/>
            <person name="Allen A.E."/>
            <person name="Badger J.H."/>
            <person name="Grimwood J."/>
            <person name="Jabbari K."/>
            <person name="Kuo A."/>
            <person name="Maheswari U."/>
            <person name="Martens C."/>
            <person name="Maumus F."/>
            <person name="Otillar R.P."/>
            <person name="Rayko E."/>
            <person name="Salamov A."/>
            <person name="Vandepoele K."/>
            <person name="Beszteri B."/>
            <person name="Gruber A."/>
            <person name="Heijde M."/>
            <person name="Katinka M."/>
            <person name="Mock T."/>
            <person name="Valentin K."/>
            <person name="Verret F."/>
            <person name="Berges J.A."/>
            <person name="Brownlee C."/>
            <person name="Cadoret J.P."/>
            <person name="Chiovitti A."/>
            <person name="Choi C.J."/>
            <person name="Coesel S."/>
            <person name="De Martino A."/>
            <person name="Detter J.C."/>
            <person name="Durkin C."/>
            <person name="Falciatore A."/>
            <person name="Fournet J."/>
            <person name="Haruta M."/>
            <person name="Huysman M.J."/>
            <person name="Jenkins B.D."/>
            <person name="Jiroutova K."/>
            <person name="Jorgensen R.E."/>
            <person name="Joubert Y."/>
            <person name="Kaplan A."/>
            <person name="Kroger N."/>
            <person name="Kroth P.G."/>
            <person name="La Roche J."/>
            <person name="Lindquist E."/>
            <person name="Lommer M."/>
            <person name="Martin-Jezequel V."/>
            <person name="Lopez P.J."/>
            <person name="Lucas S."/>
            <person name="Mangogna M."/>
            <person name="McGinnis K."/>
            <person name="Medlin L.K."/>
            <person name="Montsant A."/>
            <person name="Oudot-Le Secq M.P."/>
            <person name="Napoli C."/>
            <person name="Obornik M."/>
            <person name="Parker M.S."/>
            <person name="Petit J.L."/>
            <person name="Porcel B.M."/>
            <person name="Poulsen N."/>
            <person name="Robison M."/>
            <person name="Rychlewski L."/>
            <person name="Rynearson T.A."/>
            <person name="Schmutz J."/>
            <person name="Shapiro H."/>
            <person name="Siaut M."/>
            <person name="Stanley M."/>
            <person name="Sussman M.R."/>
            <person name="Taylor A.R."/>
            <person name="Vardi A."/>
            <person name="von Dassow P."/>
            <person name="Vyverman W."/>
            <person name="Willis A."/>
            <person name="Wyrwicz L.S."/>
            <person name="Rokhsar D.S."/>
            <person name="Weissenbach J."/>
            <person name="Armbrust E.V."/>
            <person name="Green B.R."/>
            <person name="Van de Peer Y."/>
            <person name="Grigoriev I.V."/>
        </authorList>
    </citation>
    <scope>NUCLEOTIDE SEQUENCE [LARGE SCALE GENOMIC DNA]</scope>
    <source>
        <strain evidence="3 4">CCMP1335</strain>
    </source>
</reference>
<evidence type="ECO:0000313" key="3">
    <source>
        <dbReference type="EMBL" id="EED89156.1"/>
    </source>
</evidence>
<feature type="compositionally biased region" description="Polar residues" evidence="1">
    <location>
        <begin position="961"/>
        <end position="975"/>
    </location>
</feature>
<dbReference type="PANTHER" id="PTHR38909:SF1">
    <property type="entry name" value="G PROTEIN GAMMA DOMAIN-CONTAINING PROTEIN"/>
    <property type="match status" value="1"/>
</dbReference>
<evidence type="ECO:0008006" key="5">
    <source>
        <dbReference type="Google" id="ProtNLM"/>
    </source>
</evidence>
<feature type="compositionally biased region" description="Polar residues" evidence="1">
    <location>
        <begin position="292"/>
        <end position="307"/>
    </location>
</feature>
<sequence>MNFAILTVGGNFGKDVLVKAPPSTLRCTKHFRPSLTTTTAIWASHFCALIGVVHRRKASSQKPMGKKLLVLASLPLSNLANAKQTRHSKTSLRRLRESSSFYSDPSYESWALRDNAVDVNRHLVGGGEAYLAESISMPMDLLSMNDALGSMSTFSMNMLSLDTVSEVAYDWADSEISFSLSMDFSNGALQTATPSTRMSSTGSEVTTTPSASTTGVASTTTVAETDFQWALNEEQLSGNGLDYFSISMPKTSMPEDDDINVEENNDETALPTVKPTNRGFTWVVDKTDTPSKEPSASPVTKSPSGSPILSPVVMESDAPSSKPSSSEPTSSPQSIPSVQPSSSSPTRISSLSPVVMESDAPSSELSTSSPITSPADMESDMPSSEPSTTSPSASPLEPSASPVTVAPASISSTGEPSASPIPMIYCPPAYNSSKTSYTSGETVEVNNAIWECFYEVYCNEAEFDSTKFKAEEEELWLNAWRHVGDCYRAVSPATGSPVTLNPSQSPTESPVTFSPTNAPSFMVTTLAPTTARSGIVDTPTFATSSPTRDIAATQPPTESLLISFVYNTSVVFDGISEPMDEEEITEFEQIATGYMMDAFMSNDEEDMQVFIHSVTVIEQRVLYDDDATLANGNATMFESDVTNESSLGGKAGKGMKLKGPKRKQRRLASSLQVDISIEGEMERGAPDSYSIEDDLQDELENGQVELIQRLAENSSFFEDLKMEDNELVLSPSYVEGQHEDNDSISHNQWVMLIVGGSVALAVLVGSMFFMEQKTRRKNARRVINEDGIEAYDLDHLSADDMGRDMEEGSGRRNAEGAAVSPKSVKSVKMESRAKKSLMDEGESMSTAQEKAENMGLTLSPDALKAAVKRRESNIFIFTDDKQASLSPQADDMIEIKHSVSSLSNPSHIEELGSPSSPQEGYLRGDTFDYRNAEKMIGDQFDTRAILTPYTPRGSKGDGSRTPRQTRTSYSFSSPKSVRSRKDQLFDVYAPPGPLGIIIDTTPDGPMIHSLKPTSQLLGLVNPGDLIVGLDGVDTRNMTAATFTRLMAKRSQGERKITLLKGLAPLTPRTSTPHS</sequence>
<keyword evidence="2" id="KW-0472">Membrane</keyword>
<feature type="region of interest" description="Disordered" evidence="1">
    <location>
        <begin position="800"/>
        <end position="852"/>
    </location>
</feature>
<keyword evidence="4" id="KW-1185">Reference proteome</keyword>
<dbReference type="EMBL" id="CM000648">
    <property type="protein sequence ID" value="EED89156.1"/>
    <property type="molecule type" value="Genomic_DNA"/>
</dbReference>